<protein>
    <submittedName>
        <fullName evidence="1">Uncharacterized protein</fullName>
    </submittedName>
</protein>
<gene>
    <name evidence="1" type="ORF">IWQ57_004667</name>
</gene>
<reference evidence="1" key="1">
    <citation type="submission" date="2022-07" db="EMBL/GenBank/DDBJ databases">
        <title>Phylogenomic reconstructions and comparative analyses of Kickxellomycotina fungi.</title>
        <authorList>
            <person name="Reynolds N.K."/>
            <person name="Stajich J.E."/>
            <person name="Barry K."/>
            <person name="Grigoriev I.V."/>
            <person name="Crous P."/>
            <person name="Smith M.E."/>
        </authorList>
    </citation>
    <scope>NUCLEOTIDE SEQUENCE</scope>
    <source>
        <strain evidence="1">CBS 109366</strain>
    </source>
</reference>
<evidence type="ECO:0000313" key="2">
    <source>
        <dbReference type="Proteomes" id="UP001140234"/>
    </source>
</evidence>
<comment type="caution">
    <text evidence="1">The sequence shown here is derived from an EMBL/GenBank/DDBJ whole genome shotgun (WGS) entry which is preliminary data.</text>
</comment>
<accession>A0ACC1JRF1</accession>
<dbReference type="EMBL" id="JANBUJ010001918">
    <property type="protein sequence ID" value="KAJ2765713.1"/>
    <property type="molecule type" value="Genomic_DNA"/>
</dbReference>
<sequence>MSERSDAAAAARPEFSPAQASGGAGPAPFPRLQPDEGAAAISTAVGGADAAVLASLPRNAQDQVIEMMNSYRSPHAHRRRSSVEAAAAASSVLASIASSTKPYMGGRMAAGVAPIPPIGAYAAQPAQHAAAALLGASNMSSVVLPTIPSGAASLRNTPPPAAPGEFGVAVEPPPLPSFPASAFSTLSPQSFAASERLSAGFAATSIAALTSMPDDEPPRSAPATTITTAAAGLAEIPKTPRAGRRRKAASDASAAAEGAAAADSVELSSSDDDDRPVPGGGMPMTPDAPGSGRPGSLRHLTADERRARRLQRNRLAAKECRQKKKVYIQSLEEHVCQLQDENSRLRKELNELNAKLTLGGMRASSSATTPVPEPRVPIQPDHATEESLPSPSLSAKRPRVDMRSTSFDSQ</sequence>
<keyword evidence="2" id="KW-1185">Reference proteome</keyword>
<proteinExistence type="predicted"/>
<evidence type="ECO:0000313" key="1">
    <source>
        <dbReference type="EMBL" id="KAJ2765713.1"/>
    </source>
</evidence>
<organism evidence="1 2">
    <name type="scientific">Coemansia nantahalensis</name>
    <dbReference type="NCBI Taxonomy" id="2789366"/>
    <lineage>
        <taxon>Eukaryota</taxon>
        <taxon>Fungi</taxon>
        <taxon>Fungi incertae sedis</taxon>
        <taxon>Zoopagomycota</taxon>
        <taxon>Kickxellomycotina</taxon>
        <taxon>Kickxellomycetes</taxon>
        <taxon>Kickxellales</taxon>
        <taxon>Kickxellaceae</taxon>
        <taxon>Coemansia</taxon>
    </lineage>
</organism>
<name>A0ACC1JRF1_9FUNG</name>
<dbReference type="Proteomes" id="UP001140234">
    <property type="component" value="Unassembled WGS sequence"/>
</dbReference>